<dbReference type="Pfam" id="PF13424">
    <property type="entry name" value="TPR_12"/>
    <property type="match status" value="2"/>
</dbReference>
<dbReference type="InterPro" id="IPR019734">
    <property type="entry name" value="TPR_rpt"/>
</dbReference>
<feature type="repeat" description="TPR" evidence="3">
    <location>
        <begin position="537"/>
        <end position="570"/>
    </location>
</feature>
<dbReference type="EMBL" id="CAJNOJ010000126">
    <property type="protein sequence ID" value="CAF1162327.1"/>
    <property type="molecule type" value="Genomic_DNA"/>
</dbReference>
<dbReference type="Proteomes" id="UP000663852">
    <property type="component" value="Unassembled WGS sequence"/>
</dbReference>
<dbReference type="GO" id="GO:0005576">
    <property type="term" value="C:extracellular region"/>
    <property type="evidence" value="ECO:0007669"/>
    <property type="project" value="InterPro"/>
</dbReference>
<comment type="caution">
    <text evidence="4">The sequence shown here is derived from an EMBL/GenBank/DDBJ whole genome shotgun (WGS) entry which is preliminary data.</text>
</comment>
<dbReference type="Gene3D" id="3.90.176.10">
    <property type="entry name" value="Toxin ADP-ribosyltransferase, Chain A, domain 1"/>
    <property type="match status" value="1"/>
</dbReference>
<dbReference type="PANTHER" id="PTHR45641:SF19">
    <property type="entry name" value="NEPHROCYSTIN-3"/>
    <property type="match status" value="1"/>
</dbReference>
<dbReference type="OrthoDB" id="5986190at2759"/>
<evidence type="ECO:0000313" key="6">
    <source>
        <dbReference type="Proteomes" id="UP000663828"/>
    </source>
</evidence>
<evidence type="ECO:0000313" key="5">
    <source>
        <dbReference type="EMBL" id="CAF1446595.1"/>
    </source>
</evidence>
<dbReference type="AlphaFoldDB" id="A0A814TJM5"/>
<keyword evidence="1" id="KW-0677">Repeat</keyword>
<dbReference type="SMART" id="SM00028">
    <property type="entry name" value="TPR"/>
    <property type="match status" value="5"/>
</dbReference>
<feature type="repeat" description="TPR" evidence="3">
    <location>
        <begin position="579"/>
        <end position="612"/>
    </location>
</feature>
<evidence type="ECO:0000256" key="1">
    <source>
        <dbReference type="ARBA" id="ARBA00022737"/>
    </source>
</evidence>
<proteinExistence type="predicted"/>
<dbReference type="Proteomes" id="UP000663828">
    <property type="component" value="Unassembled WGS sequence"/>
</dbReference>
<dbReference type="PROSITE" id="PS51996">
    <property type="entry name" value="TR_MART"/>
    <property type="match status" value="1"/>
</dbReference>
<dbReference type="PANTHER" id="PTHR45641">
    <property type="entry name" value="TETRATRICOPEPTIDE REPEAT PROTEIN (AFU_ORTHOLOGUE AFUA_6G03870)"/>
    <property type="match status" value="1"/>
</dbReference>
<keyword evidence="2 3" id="KW-0802">TPR repeat</keyword>
<keyword evidence="6" id="KW-1185">Reference proteome</keyword>
<evidence type="ECO:0000256" key="2">
    <source>
        <dbReference type="ARBA" id="ARBA00022803"/>
    </source>
</evidence>
<dbReference type="Gene3D" id="1.25.40.10">
    <property type="entry name" value="Tetratricopeptide repeat domain"/>
    <property type="match status" value="2"/>
</dbReference>
<dbReference type="SUPFAM" id="SSF56399">
    <property type="entry name" value="ADP-ribosylation"/>
    <property type="match status" value="1"/>
</dbReference>
<evidence type="ECO:0000256" key="3">
    <source>
        <dbReference type="PROSITE-ProRule" id="PRU00339"/>
    </source>
</evidence>
<name>A0A814TJM5_ADIRI</name>
<organism evidence="4 7">
    <name type="scientific">Adineta ricciae</name>
    <name type="common">Rotifer</name>
    <dbReference type="NCBI Taxonomy" id="249248"/>
    <lineage>
        <taxon>Eukaryota</taxon>
        <taxon>Metazoa</taxon>
        <taxon>Spiralia</taxon>
        <taxon>Gnathifera</taxon>
        <taxon>Rotifera</taxon>
        <taxon>Eurotatoria</taxon>
        <taxon>Bdelloidea</taxon>
        <taxon>Adinetida</taxon>
        <taxon>Adinetidae</taxon>
        <taxon>Adineta</taxon>
    </lineage>
</organism>
<accession>A0A814TJM5</accession>
<evidence type="ECO:0000313" key="4">
    <source>
        <dbReference type="EMBL" id="CAF1162327.1"/>
    </source>
</evidence>
<dbReference type="SUPFAM" id="SSF48452">
    <property type="entry name" value="TPR-like"/>
    <property type="match status" value="1"/>
</dbReference>
<protein>
    <submittedName>
        <fullName evidence="4">Uncharacterized protein</fullName>
    </submittedName>
</protein>
<reference evidence="4" key="1">
    <citation type="submission" date="2021-02" db="EMBL/GenBank/DDBJ databases">
        <authorList>
            <person name="Nowell W R."/>
        </authorList>
    </citation>
    <scope>NUCLEOTIDE SEQUENCE</scope>
</reference>
<gene>
    <name evidence="4" type="ORF">EDS130_LOCUS23210</name>
    <name evidence="5" type="ORF">XAT740_LOCUS36626</name>
</gene>
<evidence type="ECO:0000313" key="7">
    <source>
        <dbReference type="Proteomes" id="UP000663852"/>
    </source>
</evidence>
<sequence length="637" mass="74343">MGSNQSTEFTIPSASQADSCRLVLIWLDSTLDEHNEAQQTNITHLRRIINTIHLFTNVDQCHHFLAGLHNEKVFLIVSATLGRTSISIFHGMSQLDSIYICCNIKCIHQQWIKRFPKIKAVETTIPDLCRPLKQTAQNYDENFIPISFVTTQEPINQLDPSFMYTQILKEILFEITYDRRSVKDFASYCRDLYANNPHELRNISKFEREYYGQSVIRWYTYDSCVYSILNRSLRNLEVETIIRMGFFIHDLHMKIGHLYKKQFLKRCRKIRPFVVYRGQKLPRPDFDKLMKTKGGLLSFNNFLSTSKKRDVALSFARHAVRADPNSSGIVFQMMIDPSILSAPYASLKNTSYYKDSEQEILFSMNTIFRIDDIKPFDTEDDNFWQVDLILTKDNDQQLSALTERIRRETQEETQHKFGWPRLGNLLIRLGNFNAAENVYSALLKLTVNDIEHAYLCHQMGVIKDNQQIYTEAIKFYKKSFEIYQKNFSSTHPLLAMCYKSMAVTYNNMKEYSDALRSQHKALQIEEYILPQNHISLAITHNNIGLILYSMKEYTTALLFYQRALEIAEKILPKTHPMFATCYNNIGAVYKNLGDYRKAVDFHTKAVETSKRSLCTNHPHFQMFQDNLAVVSNQLNDQ</sequence>
<dbReference type="EMBL" id="CAJNOR010003776">
    <property type="protein sequence ID" value="CAF1446595.1"/>
    <property type="molecule type" value="Genomic_DNA"/>
</dbReference>
<dbReference type="InterPro" id="IPR011990">
    <property type="entry name" value="TPR-like_helical_dom_sf"/>
</dbReference>
<dbReference type="PROSITE" id="PS50005">
    <property type="entry name" value="TPR"/>
    <property type="match status" value="2"/>
</dbReference>